<proteinExistence type="predicted"/>
<name>A0ACB8AJ92_9AGAM</name>
<organism evidence="1 2">
    <name type="scientific">Hygrophoropsis aurantiaca</name>
    <dbReference type="NCBI Taxonomy" id="72124"/>
    <lineage>
        <taxon>Eukaryota</taxon>
        <taxon>Fungi</taxon>
        <taxon>Dikarya</taxon>
        <taxon>Basidiomycota</taxon>
        <taxon>Agaricomycotina</taxon>
        <taxon>Agaricomycetes</taxon>
        <taxon>Agaricomycetidae</taxon>
        <taxon>Boletales</taxon>
        <taxon>Coniophorineae</taxon>
        <taxon>Hygrophoropsidaceae</taxon>
        <taxon>Hygrophoropsis</taxon>
    </lineage>
</organism>
<reference evidence="1" key="1">
    <citation type="journal article" date="2021" name="New Phytol.">
        <title>Evolutionary innovations through gain and loss of genes in the ectomycorrhizal Boletales.</title>
        <authorList>
            <person name="Wu G."/>
            <person name="Miyauchi S."/>
            <person name="Morin E."/>
            <person name="Kuo A."/>
            <person name="Drula E."/>
            <person name="Varga T."/>
            <person name="Kohler A."/>
            <person name="Feng B."/>
            <person name="Cao Y."/>
            <person name="Lipzen A."/>
            <person name="Daum C."/>
            <person name="Hundley H."/>
            <person name="Pangilinan J."/>
            <person name="Johnson J."/>
            <person name="Barry K."/>
            <person name="LaButti K."/>
            <person name="Ng V."/>
            <person name="Ahrendt S."/>
            <person name="Min B."/>
            <person name="Choi I.G."/>
            <person name="Park H."/>
            <person name="Plett J.M."/>
            <person name="Magnuson J."/>
            <person name="Spatafora J.W."/>
            <person name="Nagy L.G."/>
            <person name="Henrissat B."/>
            <person name="Grigoriev I.V."/>
            <person name="Yang Z.L."/>
            <person name="Xu J."/>
            <person name="Martin F.M."/>
        </authorList>
    </citation>
    <scope>NUCLEOTIDE SEQUENCE</scope>
    <source>
        <strain evidence="1">ATCC 28755</strain>
    </source>
</reference>
<evidence type="ECO:0000313" key="2">
    <source>
        <dbReference type="Proteomes" id="UP000790377"/>
    </source>
</evidence>
<keyword evidence="1" id="KW-0456">Lyase</keyword>
<dbReference type="Proteomes" id="UP000790377">
    <property type="component" value="Unassembled WGS sequence"/>
</dbReference>
<evidence type="ECO:0000313" key="1">
    <source>
        <dbReference type="EMBL" id="KAH7912994.1"/>
    </source>
</evidence>
<protein>
    <submittedName>
        <fullName evidence="1">Chondroitin AC/alginate lyase</fullName>
    </submittedName>
</protein>
<dbReference type="EMBL" id="MU267639">
    <property type="protein sequence ID" value="KAH7912994.1"/>
    <property type="molecule type" value="Genomic_DNA"/>
</dbReference>
<keyword evidence="2" id="KW-1185">Reference proteome</keyword>
<comment type="caution">
    <text evidence="1">The sequence shown here is derived from an EMBL/GenBank/DDBJ whole genome shotgun (WGS) entry which is preliminary data.</text>
</comment>
<sequence>MAANYDSINNAARQHSPYGSGDPYYAQSSGYITPHNPPKKTTSPWVKFGIPVAVLIIAAAVLGGVLGSRAHDKSAANSNAAAASSAVSAKNEIGRFATATDSQYMLPLYPMTTNTAAFTVPTFLSTNNAELAWPQDPFQPSNPSPDQVRTDRPRLIAPAFKWAALPNLIPNDPYLSGWNATIFENATQYFNLPPVVYVMDGGNGILDPAREIKQRVKAFSYCYRMTNDTKWLNRTWLELQNAAGNLTGGWGPANYTKWNPTHFLDTAELTAAYAIGYDWLYDSWTADQKSQIMYTMIEYGLNNGITAYNDANDPLYFGWWRNNTEGNWNCVCNNGLTMGALAILGDDTSGIAQQLLGMTVQNALENCALAVSNDGTWAETANYWYFGTTGHAEMAASLESATGSTYELLDVNPNFYRTGLYHMYVTGPGSLFNYGDCGPNKYSTTANSIMFYGQHYNQPQYQLFQRDQADSADPWNMFWYNPAVSGAFWDGLPLDHSFDNSTDQWAAMRSSWTDENALYVAMKAGTLQGHQTHNDLDCGDFVVDALGVRWFGELGSGDYLSEGYFSNDEQDSQRWLYYRKMTEGQNTILVGQANQNVLAAPTVQYDSSGTAQGSSTVMDVPNNSTAYFVANLASAYFNTTSFSRGVHLINGRTQVLIQDEITASASVMWRAHTNATVTIGNNGQTATLTIGSQSVDVQLLNPPAGAQFTTMEPVRFSTDPPTPPGWEDQPNPGVTVLAISLPAGTYTLEVLINPNWPGSSASSFVTPSSVPLGQWSLTSHP</sequence>
<accession>A0ACB8AJ92</accession>
<gene>
    <name evidence="1" type="ORF">BJ138DRAFT_1171566</name>
</gene>